<dbReference type="SUPFAM" id="SSF53335">
    <property type="entry name" value="S-adenosyl-L-methionine-dependent methyltransferases"/>
    <property type="match status" value="1"/>
</dbReference>
<dbReference type="InterPro" id="IPR029063">
    <property type="entry name" value="SAM-dependent_MTases_sf"/>
</dbReference>
<protein>
    <recommendedName>
        <fullName evidence="1">Methyltransferase domain-containing protein</fullName>
    </recommendedName>
</protein>
<dbReference type="Gene3D" id="3.40.50.150">
    <property type="entry name" value="Vaccinia Virus protein VP39"/>
    <property type="match status" value="1"/>
</dbReference>
<name>A0A8X6MC76_NEPPI</name>
<dbReference type="InterPro" id="IPR025714">
    <property type="entry name" value="Methyltranfer_dom"/>
</dbReference>
<proteinExistence type="predicted"/>
<reference evidence="2" key="1">
    <citation type="submission" date="2020-08" db="EMBL/GenBank/DDBJ databases">
        <title>Multicomponent nature underlies the extraordinary mechanical properties of spider dragline silk.</title>
        <authorList>
            <person name="Kono N."/>
            <person name="Nakamura H."/>
            <person name="Mori M."/>
            <person name="Yoshida Y."/>
            <person name="Ohtoshi R."/>
            <person name="Malay A.D."/>
            <person name="Moran D.A.P."/>
            <person name="Tomita M."/>
            <person name="Numata K."/>
            <person name="Arakawa K."/>
        </authorList>
    </citation>
    <scope>NUCLEOTIDE SEQUENCE</scope>
</reference>
<dbReference type="Proteomes" id="UP000887013">
    <property type="component" value="Unassembled WGS sequence"/>
</dbReference>
<evidence type="ECO:0000313" key="2">
    <source>
        <dbReference type="EMBL" id="GFS43531.1"/>
    </source>
</evidence>
<dbReference type="EMBL" id="BMAW01044235">
    <property type="protein sequence ID" value="GFS43531.1"/>
    <property type="molecule type" value="Genomic_DNA"/>
</dbReference>
<dbReference type="OrthoDB" id="6429157at2759"/>
<evidence type="ECO:0000259" key="1">
    <source>
        <dbReference type="Pfam" id="PF13847"/>
    </source>
</evidence>
<dbReference type="Pfam" id="PF13847">
    <property type="entry name" value="Methyltransf_31"/>
    <property type="match status" value="1"/>
</dbReference>
<gene>
    <name evidence="2" type="ORF">NPIL_170091</name>
</gene>
<accession>A0A8X6MC76</accession>
<dbReference type="AlphaFoldDB" id="A0A8X6MC76"/>
<sequence>MAKSRSFLLKHNSGIGLNAVLPYLEALHFVRSCASEFHSDDVVMDVGCGPEMYCCKAVLEVFPQVKSLIAVDSEQRLQNAERTDIIMPFIGNIQERDSLEYYEGKISKVFSMNVVHEIKDKELAFQNVYRLLKCGGEAAFSFCVESKGNKFIKAMLEVPKYKKLFQDSFDENFYPNECRKQYYKEMLERVGFHDVRANEERKTLPYSTDEQCKEVLSKTLKKYFKVPREKEDEFIDEAFQIYVKIDSIADGKPYYHSLILTLFGVKPVESMDLKAMETSDA</sequence>
<organism evidence="2 3">
    <name type="scientific">Nephila pilipes</name>
    <name type="common">Giant wood spider</name>
    <name type="synonym">Nephila maculata</name>
    <dbReference type="NCBI Taxonomy" id="299642"/>
    <lineage>
        <taxon>Eukaryota</taxon>
        <taxon>Metazoa</taxon>
        <taxon>Ecdysozoa</taxon>
        <taxon>Arthropoda</taxon>
        <taxon>Chelicerata</taxon>
        <taxon>Arachnida</taxon>
        <taxon>Araneae</taxon>
        <taxon>Araneomorphae</taxon>
        <taxon>Entelegynae</taxon>
        <taxon>Araneoidea</taxon>
        <taxon>Nephilidae</taxon>
        <taxon>Nephila</taxon>
    </lineage>
</organism>
<evidence type="ECO:0000313" key="3">
    <source>
        <dbReference type="Proteomes" id="UP000887013"/>
    </source>
</evidence>
<feature type="domain" description="Methyltransferase" evidence="1">
    <location>
        <begin position="38"/>
        <end position="189"/>
    </location>
</feature>
<comment type="caution">
    <text evidence="2">The sequence shown here is derived from an EMBL/GenBank/DDBJ whole genome shotgun (WGS) entry which is preliminary data.</text>
</comment>
<keyword evidence="3" id="KW-1185">Reference proteome</keyword>